<dbReference type="STRING" id="34508.A0A4U8UR29"/>
<feature type="compositionally biased region" description="Basic and acidic residues" evidence="1">
    <location>
        <begin position="496"/>
        <end position="518"/>
    </location>
</feature>
<evidence type="ECO:0000313" key="2">
    <source>
        <dbReference type="EMBL" id="TMS35632.1"/>
    </source>
</evidence>
<name>A0A4U8UR29_STECR</name>
<evidence type="ECO:0000313" key="3">
    <source>
        <dbReference type="Proteomes" id="UP000298663"/>
    </source>
</evidence>
<feature type="region of interest" description="Disordered" evidence="1">
    <location>
        <begin position="599"/>
        <end position="661"/>
    </location>
</feature>
<dbReference type="OrthoDB" id="5877708at2759"/>
<comment type="caution">
    <text evidence="2">The sequence shown here is derived from an EMBL/GenBank/DDBJ whole genome shotgun (WGS) entry which is preliminary data.</text>
</comment>
<feature type="compositionally biased region" description="Low complexity" evidence="1">
    <location>
        <begin position="142"/>
        <end position="158"/>
    </location>
</feature>
<organism evidence="2 3">
    <name type="scientific">Steinernema carpocapsae</name>
    <name type="common">Entomopathogenic nematode</name>
    <dbReference type="NCBI Taxonomy" id="34508"/>
    <lineage>
        <taxon>Eukaryota</taxon>
        <taxon>Metazoa</taxon>
        <taxon>Ecdysozoa</taxon>
        <taxon>Nematoda</taxon>
        <taxon>Chromadorea</taxon>
        <taxon>Rhabditida</taxon>
        <taxon>Tylenchina</taxon>
        <taxon>Panagrolaimomorpha</taxon>
        <taxon>Strongyloidoidea</taxon>
        <taxon>Steinernematidae</taxon>
        <taxon>Steinernema</taxon>
    </lineage>
</organism>
<feature type="compositionally biased region" description="Low complexity" evidence="1">
    <location>
        <begin position="622"/>
        <end position="634"/>
    </location>
</feature>
<feature type="compositionally biased region" description="Polar residues" evidence="1">
    <location>
        <begin position="127"/>
        <end position="136"/>
    </location>
</feature>
<dbReference type="AlphaFoldDB" id="A0A4U8UR29"/>
<protein>
    <submittedName>
        <fullName evidence="2">Uncharacterized protein</fullName>
    </submittedName>
</protein>
<accession>A0A4U8UR29</accession>
<feature type="region of interest" description="Disordered" evidence="1">
    <location>
        <begin position="474"/>
        <end position="520"/>
    </location>
</feature>
<keyword evidence="3" id="KW-1185">Reference proteome</keyword>
<gene>
    <name evidence="2" type="ORF">L596_002992</name>
</gene>
<evidence type="ECO:0000256" key="1">
    <source>
        <dbReference type="SAM" id="MobiDB-lite"/>
    </source>
</evidence>
<dbReference type="Proteomes" id="UP000298663">
    <property type="component" value="Unassembled WGS sequence"/>
</dbReference>
<feature type="region of interest" description="Disordered" evidence="1">
    <location>
        <begin position="90"/>
        <end position="158"/>
    </location>
</feature>
<feature type="compositionally biased region" description="Basic and acidic residues" evidence="1">
    <location>
        <begin position="739"/>
        <end position="752"/>
    </location>
</feature>
<proteinExistence type="predicted"/>
<feature type="region of interest" description="Disordered" evidence="1">
    <location>
        <begin position="739"/>
        <end position="761"/>
    </location>
</feature>
<reference evidence="2 3" key="1">
    <citation type="journal article" date="2015" name="Genome Biol.">
        <title>Comparative genomics of Steinernema reveals deeply conserved gene regulatory networks.</title>
        <authorList>
            <person name="Dillman A.R."/>
            <person name="Macchietto M."/>
            <person name="Porter C.F."/>
            <person name="Rogers A."/>
            <person name="Williams B."/>
            <person name="Antoshechkin I."/>
            <person name="Lee M.M."/>
            <person name="Goodwin Z."/>
            <person name="Lu X."/>
            <person name="Lewis E.E."/>
            <person name="Goodrich-Blair H."/>
            <person name="Stock S.P."/>
            <person name="Adams B.J."/>
            <person name="Sternberg P.W."/>
            <person name="Mortazavi A."/>
        </authorList>
    </citation>
    <scope>NUCLEOTIDE SEQUENCE [LARGE SCALE GENOMIC DNA]</scope>
    <source>
        <strain evidence="2 3">ALL</strain>
    </source>
</reference>
<sequence>MVELKPNNVIRFGYGPEYVFEIPRAIPKSAKKVLQGHKGCLVAKDSSVSLPVVGRKILPALPLKPTAQQPPKPRKVRLVSADVVKPAEEKEKRNLLTSDRFSPVSRVRSASMDPSMAKNRAKKAENGRSSSKTDLTSKARVTPSPTSSANSSAEFSNSRRNTVLGTPFSRESDLPCVLKVDLVDYGAATNTNLLQRVVRLQMELHRRDLEINQLRDRILVNPTPAELSQKTTHPLSPMDAVFPDKIYKRTDSHPRSPIELQSPQTGPLKPLSALHSFESNQDRMNEMELEVRNDFLKLLAKSMTTLNDRLLSFPMRDYADIFSEMTRCLFEPLSYTVMETQKQCAENINRRYLLISERQAAHQQLESFMQNSIQPLIKQIEMILPVVRDAAMIARESVKVCNVFTAWSREFGDEIRTNGLTSNMLLNKADALLSRFKENSLTKHWLPPSLTPLLRVASLEFRKRIESRPVKLLTNSSSQTETECLEPERPQSSVKENVKVAHEPSKPRESKIPVKQHDAQSGILSNSKNVSKENKIEKLSMVTHLPVVERLLQETAPITPRSDCSSVSQKASTDSEQLSQLHKLARHLAKDVFQNLELRPNFSSEQSETDETEITTPKKSEASTTPRTPASTPTKLEHLPSGDFVKGAETSSDSSVQPKRSITKLSSIESSSSASMSLPAFLNSVAVMEPANEDQSVYSDLPLPESTQHRTIGDDPSLLQKDSNLLNLTYISHVRHDAPSRLSHRSEHHTELDEPVDSVEERMKRKRSSEFWRLATNLGSALALEKEIANTRNKKLSESEKRAVVMESLMVGIHEILENIKTEHEKLDEEARSDKVSLK</sequence>
<feature type="compositionally biased region" description="Polar residues" evidence="1">
    <location>
        <begin position="649"/>
        <end position="661"/>
    </location>
</feature>
<reference evidence="2 3" key="2">
    <citation type="journal article" date="2019" name="G3 (Bethesda)">
        <title>Hybrid Assembly of the Genome of the Entomopathogenic Nematode Steinernema carpocapsae Identifies the X-Chromosome.</title>
        <authorList>
            <person name="Serra L."/>
            <person name="Macchietto M."/>
            <person name="Macias-Munoz A."/>
            <person name="McGill C.J."/>
            <person name="Rodriguez I.M."/>
            <person name="Rodriguez B."/>
            <person name="Murad R."/>
            <person name="Mortazavi A."/>
        </authorList>
    </citation>
    <scope>NUCLEOTIDE SEQUENCE [LARGE SCALE GENOMIC DNA]</scope>
    <source>
        <strain evidence="2 3">ALL</strain>
    </source>
</reference>
<dbReference type="EMBL" id="AZBU02000001">
    <property type="protein sequence ID" value="TMS35632.1"/>
    <property type="molecule type" value="Genomic_DNA"/>
</dbReference>